<dbReference type="Proteomes" id="UP000449846">
    <property type="component" value="Unassembled WGS sequence"/>
</dbReference>
<keyword evidence="4" id="KW-1185">Reference proteome</keyword>
<evidence type="ECO:0000256" key="2">
    <source>
        <dbReference type="SAM" id="SignalP"/>
    </source>
</evidence>
<feature type="chain" id="PRO_5032541050" evidence="2">
    <location>
        <begin position="28"/>
        <end position="195"/>
    </location>
</feature>
<feature type="compositionally biased region" description="Basic residues" evidence="1">
    <location>
        <begin position="53"/>
        <end position="79"/>
    </location>
</feature>
<evidence type="ECO:0000256" key="1">
    <source>
        <dbReference type="SAM" id="MobiDB-lite"/>
    </source>
</evidence>
<evidence type="ECO:0000313" key="4">
    <source>
        <dbReference type="Proteomes" id="UP000449846"/>
    </source>
</evidence>
<dbReference type="EMBL" id="WMIG01000012">
    <property type="protein sequence ID" value="MTH61050.1"/>
    <property type="molecule type" value="Genomic_DNA"/>
</dbReference>
<name>A0A844HM98_9RHOB</name>
<dbReference type="OrthoDB" id="123540at2"/>
<dbReference type="RefSeq" id="WP_155040986.1">
    <property type="nucleotide sequence ID" value="NZ_JBHGCD010000030.1"/>
</dbReference>
<comment type="caution">
    <text evidence="3">The sequence shown here is derived from an EMBL/GenBank/DDBJ whole genome shotgun (WGS) entry which is preliminary data.</text>
</comment>
<feature type="compositionally biased region" description="Basic and acidic residues" evidence="1">
    <location>
        <begin position="102"/>
        <end position="113"/>
    </location>
</feature>
<organism evidence="3 4">
    <name type="scientific">Paracoccus litorisediminis</name>
    <dbReference type="NCBI Taxonomy" id="2006130"/>
    <lineage>
        <taxon>Bacteria</taxon>
        <taxon>Pseudomonadati</taxon>
        <taxon>Pseudomonadota</taxon>
        <taxon>Alphaproteobacteria</taxon>
        <taxon>Rhodobacterales</taxon>
        <taxon>Paracoccaceae</taxon>
        <taxon>Paracoccus</taxon>
    </lineage>
</organism>
<feature type="signal peptide" evidence="2">
    <location>
        <begin position="1"/>
        <end position="27"/>
    </location>
</feature>
<feature type="region of interest" description="Disordered" evidence="1">
    <location>
        <begin position="35"/>
        <end position="120"/>
    </location>
</feature>
<dbReference type="AlphaFoldDB" id="A0A844HM98"/>
<accession>A0A844HM98</accession>
<evidence type="ECO:0000313" key="3">
    <source>
        <dbReference type="EMBL" id="MTH61050.1"/>
    </source>
</evidence>
<gene>
    <name evidence="3" type="ORF">GL300_17710</name>
</gene>
<reference evidence="3 4" key="1">
    <citation type="submission" date="2019-11" db="EMBL/GenBank/DDBJ databases">
        <authorList>
            <person name="Dong K."/>
        </authorList>
    </citation>
    <scope>NUCLEOTIDE SEQUENCE [LARGE SCALE GENOMIC DNA]</scope>
    <source>
        <strain evidence="3 4">NBRC 112902</strain>
    </source>
</reference>
<protein>
    <submittedName>
        <fullName evidence="3">Uncharacterized protein</fullName>
    </submittedName>
</protein>
<keyword evidence="2" id="KW-0732">Signal</keyword>
<sequence>MNVLLNTRRGVAALVMVSLGAAAFAPAAEARGSFHGGRSGGMHMGHPGTHVVIRPKHPGAHPSTAHHKPPPHAGSHAKPHPPAGHKPPPPRHDAHHRPPPPRHHDDHHDDHHDHHDHHHPRGPYWPGYWHDNDNDDDILWGAATALAIGSIIRSTPSGCSDVQVGNHMYKHCGNTWLQAAYSGHQLVYVAVSDPR</sequence>
<proteinExistence type="predicted"/>